<gene>
    <name evidence="11" type="primary">ATXN1L</name>
</gene>
<feature type="compositionally biased region" description="Basic and acidic residues" evidence="9">
    <location>
        <begin position="647"/>
        <end position="672"/>
    </location>
</feature>
<dbReference type="EMBL" id="AFYH01214156">
    <property type="status" value="NOT_ANNOTATED_CDS"/>
    <property type="molecule type" value="Genomic_DNA"/>
</dbReference>
<dbReference type="GO" id="GO:0005634">
    <property type="term" value="C:nucleus"/>
    <property type="evidence" value="ECO:0007669"/>
    <property type="project" value="UniProtKB-SubCell"/>
</dbReference>
<keyword evidence="6" id="KW-0238">DNA-binding</keyword>
<accession>H3A2M3</accession>
<evidence type="ECO:0000259" key="10">
    <source>
        <dbReference type="PROSITE" id="PS51148"/>
    </source>
</evidence>
<evidence type="ECO:0000256" key="2">
    <source>
        <dbReference type="ARBA" id="ARBA00007348"/>
    </source>
</evidence>
<evidence type="ECO:0000256" key="7">
    <source>
        <dbReference type="ARBA" id="ARBA00023163"/>
    </source>
</evidence>
<dbReference type="SUPFAM" id="SSF102031">
    <property type="entry name" value="AXH domain"/>
    <property type="match status" value="1"/>
</dbReference>
<evidence type="ECO:0000256" key="9">
    <source>
        <dbReference type="SAM" id="MobiDB-lite"/>
    </source>
</evidence>
<feature type="compositionally biased region" description="Basic and acidic residues" evidence="9">
    <location>
        <begin position="1"/>
        <end position="19"/>
    </location>
</feature>
<comment type="subcellular location">
    <subcellularLocation>
        <location evidence="1">Nucleus</location>
    </subcellularLocation>
</comment>
<evidence type="ECO:0000256" key="1">
    <source>
        <dbReference type="ARBA" id="ARBA00004123"/>
    </source>
</evidence>
<dbReference type="SMART" id="SM00536">
    <property type="entry name" value="AXH"/>
    <property type="match status" value="1"/>
</dbReference>
<proteinExistence type="inferred from homology"/>
<feature type="domain" description="AXH" evidence="10">
    <location>
        <begin position="484"/>
        <end position="615"/>
    </location>
</feature>
<name>H3A2M3_LATCH</name>
<dbReference type="Pfam" id="PF12547">
    <property type="entry name" value="ATXN-1_C"/>
    <property type="match status" value="1"/>
</dbReference>
<dbReference type="GO" id="GO:0005737">
    <property type="term" value="C:cytoplasm"/>
    <property type="evidence" value="ECO:0007669"/>
    <property type="project" value="Ensembl"/>
</dbReference>
<reference evidence="11" key="3">
    <citation type="submission" date="2025-09" db="UniProtKB">
        <authorList>
            <consortium name="Ensembl"/>
        </authorList>
    </citation>
    <scope>IDENTIFICATION</scope>
</reference>
<dbReference type="InterPro" id="IPR036096">
    <property type="entry name" value="Ataxin_AXH_dom_sf"/>
</dbReference>
<keyword evidence="8" id="KW-0539">Nucleus</keyword>
<dbReference type="HOGENOM" id="CLU_434497_0_0_1"/>
<keyword evidence="5" id="KW-0805">Transcription regulation</keyword>
<dbReference type="FunCoup" id="H3A2M3">
    <property type="interactions" value="2863"/>
</dbReference>
<evidence type="ECO:0000256" key="8">
    <source>
        <dbReference type="ARBA" id="ARBA00023242"/>
    </source>
</evidence>
<dbReference type="InterPro" id="IPR003652">
    <property type="entry name" value="Ataxin_AXH_dom"/>
</dbReference>
<feature type="region of interest" description="Disordered" evidence="9">
    <location>
        <begin position="615"/>
        <end position="710"/>
    </location>
</feature>
<evidence type="ECO:0000256" key="5">
    <source>
        <dbReference type="ARBA" id="ARBA00023015"/>
    </source>
</evidence>
<keyword evidence="3" id="KW-0678">Repressor</keyword>
<reference evidence="11" key="2">
    <citation type="submission" date="2025-08" db="UniProtKB">
        <authorList>
            <consortium name="Ensembl"/>
        </authorList>
    </citation>
    <scope>IDENTIFICATION</scope>
</reference>
<evidence type="ECO:0000313" key="12">
    <source>
        <dbReference type="Proteomes" id="UP000008672"/>
    </source>
</evidence>
<dbReference type="OMA" id="WAGPSFQ"/>
<evidence type="ECO:0000256" key="4">
    <source>
        <dbReference type="ARBA" id="ARBA00022553"/>
    </source>
</evidence>
<dbReference type="STRING" id="7897.ENSLACP00000003894"/>
<dbReference type="GO" id="GO:0003677">
    <property type="term" value="F:DNA binding"/>
    <property type="evidence" value="ECO:0007669"/>
    <property type="project" value="UniProtKB-KW"/>
</dbReference>
<dbReference type="GeneTree" id="ENSGT00390000005939"/>
<dbReference type="InterPro" id="IPR020997">
    <property type="entry name" value="Ataxin-1_N"/>
</dbReference>
<dbReference type="Pfam" id="PF08517">
    <property type="entry name" value="AXH"/>
    <property type="match status" value="1"/>
</dbReference>
<feature type="compositionally biased region" description="Polar residues" evidence="9">
    <location>
        <begin position="677"/>
        <end position="700"/>
    </location>
</feature>
<reference evidence="12" key="1">
    <citation type="submission" date="2011-08" db="EMBL/GenBank/DDBJ databases">
        <title>The draft genome of Latimeria chalumnae.</title>
        <authorList>
            <person name="Di Palma F."/>
            <person name="Alfoldi J."/>
            <person name="Johnson J."/>
            <person name="Berlin A."/>
            <person name="Gnerre S."/>
            <person name="Jaffe D."/>
            <person name="MacCallum I."/>
            <person name="Young S."/>
            <person name="Walker B.J."/>
            <person name="Lander E."/>
            <person name="Lindblad-Toh K."/>
        </authorList>
    </citation>
    <scope>NUCLEOTIDE SEQUENCE [LARGE SCALE GENOMIC DNA]</scope>
    <source>
        <strain evidence="12">Wild caught</strain>
    </source>
</reference>
<evidence type="ECO:0000256" key="3">
    <source>
        <dbReference type="ARBA" id="ARBA00022491"/>
    </source>
</evidence>
<dbReference type="PANTHER" id="PTHR13392">
    <property type="entry name" value="ATAXIN 1"/>
    <property type="match status" value="1"/>
</dbReference>
<dbReference type="PANTHER" id="PTHR13392:SF6">
    <property type="entry name" value="ATAXIN-1-LIKE"/>
    <property type="match status" value="1"/>
</dbReference>
<keyword evidence="12" id="KW-1185">Reference proteome</keyword>
<feature type="region of interest" description="Disordered" evidence="9">
    <location>
        <begin position="1"/>
        <end position="23"/>
    </location>
</feature>
<organism evidence="11 12">
    <name type="scientific">Latimeria chalumnae</name>
    <name type="common">Coelacanth</name>
    <dbReference type="NCBI Taxonomy" id="7897"/>
    <lineage>
        <taxon>Eukaryota</taxon>
        <taxon>Metazoa</taxon>
        <taxon>Chordata</taxon>
        <taxon>Craniata</taxon>
        <taxon>Vertebrata</taxon>
        <taxon>Euteleostomi</taxon>
        <taxon>Coelacanthiformes</taxon>
        <taxon>Coelacanthidae</taxon>
        <taxon>Latimeria</taxon>
    </lineage>
</organism>
<sequence length="727" mass="78022">MKPVHERNQECLPPKKRDLPQNSTVNEDVARAVASSGTDLPVGADIGNWTRAVTIAAQTQPALRYGVVSENAEGIAGVTVDQYGMLYKVALPPGSYAPSALHQVVNVSHLPPAYNMPSQLLQHAGIPYPPIHYTQIPHASLQFVGSQYAVPYAVPPGFLPNPLVSPPASIPTSHVPHLVPYPSIIPEAATPPPQTPPPSHTFAKVHTASLPTMTPSGQLQHPSAGLHIDVPQGGVPVYFHPSRLTPAYAALAPAATVSGHDLSSEGRHVLPQVANGGEEEMDRGSGRGLHEMLDSHAIDSKREMHAPASTVESVAGSHHVSVHRLSMAESVPPVHRNTPDTDLEVQQVVGGGLVSQDYHSAAAHQKKAFSPLNLSQNAHKAQDCHPARDPSSLSIPKGPAESPAVESRTLFAASQHQDELGSEPPGQIHKTVVLANGQSVVITATTDHRLVNSVVAVAPEMTVAKALDLQVRGLPLDKVQPSRVQQTTSHYLPSHFMKGAIIQLASGELKRVEDLQTQDFVQSAEISGGLKIDSSTVVDIQESQRLGFINLHFLVGEQQSRVNIDVPPEHPFFVYGQGWSSCNPERTAQLFGLASHRLQVGDVCISLRLHATGGNAASQVMGPPASPATMHKSRAEATPPLPVEHTLQSERNSERPSQPERDMALRNSHMDHPGTGATPQSYQRRLSTPSFQRYSFQSEEPQLPTLRPSFIPQEVKLSIEGRSNAGK</sequence>
<keyword evidence="7" id="KW-0804">Transcription</keyword>
<feature type="region of interest" description="Disordered" evidence="9">
    <location>
        <begin position="376"/>
        <end position="406"/>
    </location>
</feature>
<evidence type="ECO:0000256" key="6">
    <source>
        <dbReference type="ARBA" id="ARBA00023125"/>
    </source>
</evidence>
<dbReference type="GO" id="GO:0003723">
    <property type="term" value="F:RNA binding"/>
    <property type="evidence" value="ECO:0007669"/>
    <property type="project" value="InterPro"/>
</dbReference>
<dbReference type="InterPro" id="IPR043404">
    <property type="entry name" value="ATAXIN1-like"/>
</dbReference>
<dbReference type="Ensembl" id="ENSLACT00000003929.1">
    <property type="protein sequence ID" value="ENSLACP00000003894.1"/>
    <property type="gene ID" value="ENSLACG00000003470.1"/>
</dbReference>
<dbReference type="AlphaFoldDB" id="H3A2M3"/>
<dbReference type="GO" id="GO:0006355">
    <property type="term" value="P:regulation of DNA-templated transcription"/>
    <property type="evidence" value="ECO:0007669"/>
    <property type="project" value="InterPro"/>
</dbReference>
<dbReference type="eggNOG" id="KOG4053">
    <property type="taxonomic scope" value="Eukaryota"/>
</dbReference>
<evidence type="ECO:0000313" key="11">
    <source>
        <dbReference type="Ensembl" id="ENSLACP00000003894.1"/>
    </source>
</evidence>
<dbReference type="InParanoid" id="H3A2M3"/>
<dbReference type="Proteomes" id="UP000008672">
    <property type="component" value="Unassembled WGS sequence"/>
</dbReference>
<dbReference type="PROSITE" id="PS51148">
    <property type="entry name" value="AXH"/>
    <property type="match status" value="1"/>
</dbReference>
<comment type="similarity">
    <text evidence="2">Belongs to the ATXN1 family.</text>
</comment>
<keyword evidence="4" id="KW-0597">Phosphoprotein</keyword>
<protein>
    <submittedName>
        <fullName evidence="11">Ataxin 1 like</fullName>
    </submittedName>
</protein>